<accession>A0AAU9F926</accession>
<evidence type="ECO:0000256" key="3">
    <source>
        <dbReference type="SAM" id="MobiDB-lite"/>
    </source>
</evidence>
<feature type="region of interest" description="Disordered" evidence="3">
    <location>
        <begin position="174"/>
        <end position="230"/>
    </location>
</feature>
<name>A0AAU9F926_DROMD</name>
<dbReference type="Proteomes" id="UP001500889">
    <property type="component" value="Chromosome O"/>
</dbReference>
<proteinExistence type="inferred from homology"/>
<evidence type="ECO:0000313" key="4">
    <source>
        <dbReference type="EMBL" id="BFF92184.1"/>
    </source>
</evidence>
<evidence type="ECO:0000256" key="1">
    <source>
        <dbReference type="ARBA" id="ARBA00005537"/>
    </source>
</evidence>
<feature type="compositionally biased region" description="Polar residues" evidence="3">
    <location>
        <begin position="183"/>
        <end position="193"/>
    </location>
</feature>
<dbReference type="EMBL" id="AP029263">
    <property type="protein sequence ID" value="BFF92184.1"/>
    <property type="molecule type" value="Genomic_DNA"/>
</dbReference>
<protein>
    <submittedName>
        <fullName evidence="4">FGFR1 oncogene partner 2 homolog</fullName>
    </submittedName>
</protein>
<dbReference type="AlphaFoldDB" id="A0AAU9F926"/>
<keyword evidence="5" id="KW-1185">Reference proteome</keyword>
<evidence type="ECO:0000313" key="5">
    <source>
        <dbReference type="Proteomes" id="UP001500889"/>
    </source>
</evidence>
<reference evidence="4 5" key="1">
    <citation type="submission" date="2024-02" db="EMBL/GenBank/DDBJ databases">
        <title>A chromosome-level genome assembly of Drosophila madeirensis, a fruit fly species endemic to Madeira island.</title>
        <authorList>
            <person name="Tomihara K."/>
            <person name="Llopart A."/>
            <person name="Yamamoto D."/>
        </authorList>
    </citation>
    <scope>NUCLEOTIDE SEQUENCE [LARGE SCALE GENOMIC DNA]</scope>
    <source>
        <strain evidence="4 5">RF1</strain>
    </source>
</reference>
<sequence>MNYAVKSTDMSTLIQEASNLTDGFGELIVQIDGLLHEALIVDSKIVDSCKYRDEQLIKHLAEHSKDETQALALRENMELKATVEEYHNSIQTIVAKYKEHCQGDMLLESYNIREKYMAGLEQIVNGQGSRIDLMSDMMKALAHMSDLEGEENQELIRRLCGENEMMRRQLQISHAGSVFSRGPNATNESATQFDRNDWNPDDSSMDSFLSCLSHGGEESDSSSSSSSVISQAEVNRFIQQVLGEDITDESDSSSELE</sequence>
<dbReference type="PANTHER" id="PTHR12186">
    <property type="entry name" value="SIKE FAMILY MEMBER"/>
    <property type="match status" value="1"/>
</dbReference>
<comment type="similarity">
    <text evidence="1">Belongs to the SIKE family.</text>
</comment>
<dbReference type="InterPro" id="IPR008555">
    <property type="entry name" value="SIKE"/>
</dbReference>
<evidence type="ECO:0000256" key="2">
    <source>
        <dbReference type="ARBA" id="ARBA00023054"/>
    </source>
</evidence>
<dbReference type="PANTHER" id="PTHR12186:SF2">
    <property type="entry name" value="FGFR1 ONCOGENE PARTNER 2 HOMOLOG"/>
    <property type="match status" value="1"/>
</dbReference>
<dbReference type="Pfam" id="PF05769">
    <property type="entry name" value="SIKE"/>
    <property type="match status" value="1"/>
</dbReference>
<gene>
    <name evidence="4" type="ORF">DMAD_10294</name>
</gene>
<feature type="compositionally biased region" description="Low complexity" evidence="3">
    <location>
        <begin position="221"/>
        <end position="230"/>
    </location>
</feature>
<organism evidence="4 5">
    <name type="scientific">Drosophila madeirensis</name>
    <name type="common">Fruit fly</name>
    <dbReference type="NCBI Taxonomy" id="30013"/>
    <lineage>
        <taxon>Eukaryota</taxon>
        <taxon>Metazoa</taxon>
        <taxon>Ecdysozoa</taxon>
        <taxon>Arthropoda</taxon>
        <taxon>Hexapoda</taxon>
        <taxon>Insecta</taxon>
        <taxon>Pterygota</taxon>
        <taxon>Neoptera</taxon>
        <taxon>Endopterygota</taxon>
        <taxon>Diptera</taxon>
        <taxon>Brachycera</taxon>
        <taxon>Muscomorpha</taxon>
        <taxon>Ephydroidea</taxon>
        <taxon>Drosophilidae</taxon>
        <taxon>Drosophila</taxon>
        <taxon>Sophophora</taxon>
    </lineage>
</organism>
<keyword evidence="2" id="KW-0175">Coiled coil</keyword>